<name>A0AAD3CJL7_9STRA</name>
<dbReference type="AlphaFoldDB" id="A0AAD3CJL7"/>
<keyword evidence="3" id="KW-1185">Reference proteome</keyword>
<proteinExistence type="predicted"/>
<protein>
    <submittedName>
        <fullName evidence="2">Uncharacterized protein</fullName>
    </submittedName>
</protein>
<evidence type="ECO:0000256" key="1">
    <source>
        <dbReference type="SAM" id="MobiDB-lite"/>
    </source>
</evidence>
<dbReference type="EMBL" id="BLLK01000022">
    <property type="protein sequence ID" value="GFH46813.1"/>
    <property type="molecule type" value="Genomic_DNA"/>
</dbReference>
<feature type="compositionally biased region" description="Polar residues" evidence="1">
    <location>
        <begin position="57"/>
        <end position="70"/>
    </location>
</feature>
<accession>A0AAD3CJL7</accession>
<reference evidence="2 3" key="1">
    <citation type="journal article" date="2021" name="Sci. Rep.">
        <title>The genome of the diatom Chaetoceros tenuissimus carries an ancient integrated fragment of an extant virus.</title>
        <authorList>
            <person name="Hongo Y."/>
            <person name="Kimura K."/>
            <person name="Takaki Y."/>
            <person name="Yoshida Y."/>
            <person name="Baba S."/>
            <person name="Kobayashi G."/>
            <person name="Nagasaki K."/>
            <person name="Hano T."/>
            <person name="Tomaru Y."/>
        </authorList>
    </citation>
    <scope>NUCLEOTIDE SEQUENCE [LARGE SCALE GENOMIC DNA]</scope>
    <source>
        <strain evidence="2 3">NIES-3715</strain>
    </source>
</reference>
<evidence type="ECO:0000313" key="3">
    <source>
        <dbReference type="Proteomes" id="UP001054902"/>
    </source>
</evidence>
<evidence type="ECO:0000313" key="2">
    <source>
        <dbReference type="EMBL" id="GFH46813.1"/>
    </source>
</evidence>
<comment type="caution">
    <text evidence="2">The sequence shown here is derived from an EMBL/GenBank/DDBJ whole genome shotgun (WGS) entry which is preliminary data.</text>
</comment>
<gene>
    <name evidence="2" type="ORF">CTEN210_03287</name>
</gene>
<organism evidence="2 3">
    <name type="scientific">Chaetoceros tenuissimus</name>
    <dbReference type="NCBI Taxonomy" id="426638"/>
    <lineage>
        <taxon>Eukaryota</taxon>
        <taxon>Sar</taxon>
        <taxon>Stramenopiles</taxon>
        <taxon>Ochrophyta</taxon>
        <taxon>Bacillariophyta</taxon>
        <taxon>Coscinodiscophyceae</taxon>
        <taxon>Chaetocerotophycidae</taxon>
        <taxon>Chaetocerotales</taxon>
        <taxon>Chaetocerotaceae</taxon>
        <taxon>Chaetoceros</taxon>
    </lineage>
</organism>
<dbReference type="Proteomes" id="UP001054902">
    <property type="component" value="Unassembled WGS sequence"/>
</dbReference>
<sequence length="100" mass="11396">MNINNKRSTLNITPRTFHRDLHGDAASCQRIDDYDMEKMITFPMVHGRRVRNPLPRNGSSRSMQSAQSFGARSIHLEEEKDMNEVVQGILDILPAVKESS</sequence>
<feature type="region of interest" description="Disordered" evidence="1">
    <location>
        <begin position="50"/>
        <end position="70"/>
    </location>
</feature>